<dbReference type="SMART" id="SM00267">
    <property type="entry name" value="GGDEF"/>
    <property type="match status" value="1"/>
</dbReference>
<dbReference type="Proteomes" id="UP000321363">
    <property type="component" value="Unassembled WGS sequence"/>
</dbReference>
<dbReference type="OrthoDB" id="9759607at2"/>
<dbReference type="SUPFAM" id="SSF55073">
    <property type="entry name" value="Nucleotide cyclase"/>
    <property type="match status" value="1"/>
</dbReference>
<evidence type="ECO:0000259" key="2">
    <source>
        <dbReference type="PROSITE" id="PS50887"/>
    </source>
</evidence>
<dbReference type="InterPro" id="IPR029787">
    <property type="entry name" value="Nucleotide_cyclase"/>
</dbReference>
<comment type="caution">
    <text evidence="3">The sequence shown here is derived from an EMBL/GenBank/DDBJ whole genome shotgun (WGS) entry which is preliminary data.</text>
</comment>
<dbReference type="Gene3D" id="3.30.70.270">
    <property type="match status" value="1"/>
</dbReference>
<sequence length="345" mass="39775">MRVNIDSLAKIKKTIYFYSSMFILIYLFGYLFLIGDSKITYFISILLIIYFLASLFLLKNSVFVHYHELTNLVLTSIYLIGKFFESMSVDFAKMDSQSLGDFIIWMPLYTIYLFLVLGKRFGLIVSFLILVLNLLIGLPYFTDLSGQQLDSVIRYYIAHLIYILVIYSFQYIVSIHAEYHALKRNAYYDDLTEIPNRRKSSIVFDEMIEVANKRNTSFSVLFFDIDYFKKINDNFGHDVGDTILQEFASLIEQKLSKNEFLGRWGGEEFIAYTPLTIQEAVNHADNIRIAIELNQFSVIGVTSSVGVASYCKGDTVDSLLKRADLALYEAKKMGRNCVIKNEVVL</sequence>
<feature type="transmembrane region" description="Helical" evidence="1">
    <location>
        <begin position="153"/>
        <end position="173"/>
    </location>
</feature>
<dbReference type="EMBL" id="VOQF01000013">
    <property type="protein sequence ID" value="TXC86017.1"/>
    <property type="molecule type" value="Genomic_DNA"/>
</dbReference>
<evidence type="ECO:0000313" key="3">
    <source>
        <dbReference type="EMBL" id="TXC86017.1"/>
    </source>
</evidence>
<evidence type="ECO:0000313" key="4">
    <source>
        <dbReference type="Proteomes" id="UP000321363"/>
    </source>
</evidence>
<keyword evidence="1" id="KW-1133">Transmembrane helix</keyword>
<dbReference type="InterPro" id="IPR050469">
    <property type="entry name" value="Diguanylate_Cyclase"/>
</dbReference>
<protein>
    <submittedName>
        <fullName evidence="3">GGDEF domain-containing protein</fullName>
    </submittedName>
</protein>
<feature type="transmembrane region" description="Helical" evidence="1">
    <location>
        <begin position="123"/>
        <end position="141"/>
    </location>
</feature>
<keyword evidence="4" id="KW-1185">Reference proteome</keyword>
<feature type="transmembrane region" description="Helical" evidence="1">
    <location>
        <begin position="99"/>
        <end position="116"/>
    </location>
</feature>
<dbReference type="FunFam" id="3.30.70.270:FF:000001">
    <property type="entry name" value="Diguanylate cyclase domain protein"/>
    <property type="match status" value="1"/>
</dbReference>
<keyword evidence="1" id="KW-0472">Membrane</keyword>
<gene>
    <name evidence="3" type="ORF">FS935_18365</name>
</gene>
<dbReference type="Pfam" id="PF00990">
    <property type="entry name" value="GGDEF"/>
    <property type="match status" value="1"/>
</dbReference>
<dbReference type="NCBIfam" id="TIGR00254">
    <property type="entry name" value="GGDEF"/>
    <property type="match status" value="1"/>
</dbReference>
<dbReference type="InterPro" id="IPR043128">
    <property type="entry name" value="Rev_trsase/Diguanyl_cyclase"/>
</dbReference>
<feature type="domain" description="GGDEF" evidence="2">
    <location>
        <begin position="216"/>
        <end position="343"/>
    </location>
</feature>
<feature type="transmembrane region" description="Helical" evidence="1">
    <location>
        <begin position="69"/>
        <end position="87"/>
    </location>
</feature>
<dbReference type="CDD" id="cd01949">
    <property type="entry name" value="GGDEF"/>
    <property type="match status" value="1"/>
</dbReference>
<reference evidence="3 4" key="1">
    <citation type="journal article" date="2005" name="Int. J. Syst. Evol. Microbiol.">
        <title>Bacillus litoralis sp. nov., isolated from a tidal flat of the Yellow Sea in Korea.</title>
        <authorList>
            <person name="Yoon J.H."/>
            <person name="Oh T.K."/>
        </authorList>
    </citation>
    <scope>NUCLEOTIDE SEQUENCE [LARGE SCALE GENOMIC DNA]</scope>
    <source>
        <strain evidence="3 4">SW-211</strain>
    </source>
</reference>
<name>A0A5C6VLD4_9BACI</name>
<dbReference type="PANTHER" id="PTHR45138">
    <property type="entry name" value="REGULATORY COMPONENTS OF SENSORY TRANSDUCTION SYSTEM"/>
    <property type="match status" value="1"/>
</dbReference>
<dbReference type="GO" id="GO:0052621">
    <property type="term" value="F:diguanylate cyclase activity"/>
    <property type="evidence" value="ECO:0007669"/>
    <property type="project" value="TreeGrafter"/>
</dbReference>
<organism evidence="3 4">
    <name type="scientific">Metabacillus litoralis</name>
    <dbReference type="NCBI Taxonomy" id="152268"/>
    <lineage>
        <taxon>Bacteria</taxon>
        <taxon>Bacillati</taxon>
        <taxon>Bacillota</taxon>
        <taxon>Bacilli</taxon>
        <taxon>Bacillales</taxon>
        <taxon>Bacillaceae</taxon>
        <taxon>Metabacillus</taxon>
    </lineage>
</organism>
<dbReference type="PROSITE" id="PS50887">
    <property type="entry name" value="GGDEF"/>
    <property type="match status" value="1"/>
</dbReference>
<keyword evidence="1" id="KW-0812">Transmembrane</keyword>
<proteinExistence type="predicted"/>
<feature type="transmembrane region" description="Helical" evidence="1">
    <location>
        <begin position="39"/>
        <end position="57"/>
    </location>
</feature>
<evidence type="ECO:0000256" key="1">
    <source>
        <dbReference type="SAM" id="Phobius"/>
    </source>
</evidence>
<accession>A0A5C6VLD4</accession>
<feature type="transmembrane region" description="Helical" evidence="1">
    <location>
        <begin position="15"/>
        <end position="33"/>
    </location>
</feature>
<dbReference type="PANTHER" id="PTHR45138:SF9">
    <property type="entry name" value="DIGUANYLATE CYCLASE DGCM-RELATED"/>
    <property type="match status" value="1"/>
</dbReference>
<dbReference type="AlphaFoldDB" id="A0A5C6VLD4"/>
<dbReference type="RefSeq" id="WP_146950108.1">
    <property type="nucleotide sequence ID" value="NZ_VOQF01000013.1"/>
</dbReference>
<dbReference type="InterPro" id="IPR000160">
    <property type="entry name" value="GGDEF_dom"/>
</dbReference>